<dbReference type="PANTHER" id="PTHR22916:SF3">
    <property type="entry name" value="UDP-GLCNAC:BETAGAL BETA-1,3-N-ACETYLGLUCOSAMINYLTRANSFERASE-LIKE PROTEIN 1"/>
    <property type="match status" value="1"/>
</dbReference>
<name>A0A1G6B4H9_EUBOX</name>
<evidence type="ECO:0000313" key="2">
    <source>
        <dbReference type="EMBL" id="SDB15556.1"/>
    </source>
</evidence>
<dbReference type="EMBL" id="FMXR01000008">
    <property type="protein sequence ID" value="SDB15556.1"/>
    <property type="molecule type" value="Genomic_DNA"/>
</dbReference>
<dbReference type="Pfam" id="PF00535">
    <property type="entry name" value="Glycos_transf_2"/>
    <property type="match status" value="1"/>
</dbReference>
<dbReference type="SUPFAM" id="SSF53448">
    <property type="entry name" value="Nucleotide-diphospho-sugar transferases"/>
    <property type="match status" value="1"/>
</dbReference>
<evidence type="ECO:0000259" key="1">
    <source>
        <dbReference type="Pfam" id="PF00535"/>
    </source>
</evidence>
<reference evidence="2 3" key="1">
    <citation type="submission" date="2016-10" db="EMBL/GenBank/DDBJ databases">
        <authorList>
            <person name="de Groot N.N."/>
        </authorList>
    </citation>
    <scope>NUCLEOTIDE SEQUENCE [LARGE SCALE GENOMIC DNA]</scope>
    <source>
        <strain evidence="2 3">DSM 3217</strain>
    </source>
</reference>
<accession>A0A1G6B4H9</accession>
<proteinExistence type="predicted"/>
<protein>
    <submittedName>
        <fullName evidence="2">Glycosyl transferase family 2</fullName>
    </submittedName>
</protein>
<organism evidence="2 3">
    <name type="scientific">Eubacterium oxidoreducens</name>
    <dbReference type="NCBI Taxonomy" id="1732"/>
    <lineage>
        <taxon>Bacteria</taxon>
        <taxon>Bacillati</taxon>
        <taxon>Bacillota</taxon>
        <taxon>Clostridia</taxon>
        <taxon>Eubacteriales</taxon>
        <taxon>Eubacteriaceae</taxon>
        <taxon>Eubacterium</taxon>
    </lineage>
</organism>
<dbReference type="PANTHER" id="PTHR22916">
    <property type="entry name" value="GLYCOSYLTRANSFERASE"/>
    <property type="match status" value="1"/>
</dbReference>
<keyword evidence="3" id="KW-1185">Reference proteome</keyword>
<dbReference type="RefSeq" id="WP_090173177.1">
    <property type="nucleotide sequence ID" value="NZ_FMXR01000008.1"/>
</dbReference>
<dbReference type="OrthoDB" id="9815829at2"/>
<gene>
    <name evidence="2" type="ORF">SAMN02910417_01163</name>
</gene>
<dbReference type="GO" id="GO:0016758">
    <property type="term" value="F:hexosyltransferase activity"/>
    <property type="evidence" value="ECO:0007669"/>
    <property type="project" value="UniProtKB-ARBA"/>
</dbReference>
<keyword evidence="2" id="KW-0808">Transferase</keyword>
<dbReference type="Proteomes" id="UP000199228">
    <property type="component" value="Unassembled WGS sequence"/>
</dbReference>
<dbReference type="InterPro" id="IPR029044">
    <property type="entry name" value="Nucleotide-diphossugar_trans"/>
</dbReference>
<dbReference type="AlphaFoldDB" id="A0A1G6B4H9"/>
<sequence>MKINKPLVSICIPNYNYESTIAASIESALNQTYENIEIIVLDNHSTDRSYEIAKKYRKRGVRVYRNRKNLGAASHNRLILMARGTYIQILHSDDILEPTYIEECVKVMEEHENVAVVCTERQEIDAQGNEIKMPPPFYNCSCIIPKERQQAVMIMASYFVPSQTFIRMSTLEQTGLYEIDVTYFMDWWLLYKCCRVGDLAVINKPLMRYRIWSSSDSSYMTLHMIMPMAGFLNRMCILKQGIEDENSYVTEREDMFVYKHADLTVKWGITVIRGGHLDVGRKYLYLAEAFDENIVNSPLYQAVDEFLNGEHPVGEKIDDFLKERNLVGVRNRSYDPPEGSIVLDI</sequence>
<dbReference type="Gene3D" id="3.90.550.10">
    <property type="entry name" value="Spore Coat Polysaccharide Biosynthesis Protein SpsA, Chain A"/>
    <property type="match status" value="1"/>
</dbReference>
<evidence type="ECO:0000313" key="3">
    <source>
        <dbReference type="Proteomes" id="UP000199228"/>
    </source>
</evidence>
<dbReference type="InterPro" id="IPR001173">
    <property type="entry name" value="Glyco_trans_2-like"/>
</dbReference>
<feature type="domain" description="Glycosyltransferase 2-like" evidence="1">
    <location>
        <begin position="9"/>
        <end position="133"/>
    </location>
</feature>
<dbReference type="STRING" id="1732.SAMN02910417_01163"/>